<name>A0A0L8GDX0_OCTBM</name>
<sequence length="80" mass="9264">MSEEGSSFIQPNNYLKKYYWSKEVTNSARVSLNGERKGLGRLSRSTNIGFNRFSEILPKKQTLKKKKSTNTKINKAFFLQ</sequence>
<dbReference type="AlphaFoldDB" id="A0A0L8GDX0"/>
<organism evidence="1">
    <name type="scientific">Octopus bimaculoides</name>
    <name type="common">California two-spotted octopus</name>
    <dbReference type="NCBI Taxonomy" id="37653"/>
    <lineage>
        <taxon>Eukaryota</taxon>
        <taxon>Metazoa</taxon>
        <taxon>Spiralia</taxon>
        <taxon>Lophotrochozoa</taxon>
        <taxon>Mollusca</taxon>
        <taxon>Cephalopoda</taxon>
        <taxon>Coleoidea</taxon>
        <taxon>Octopodiformes</taxon>
        <taxon>Octopoda</taxon>
        <taxon>Incirrata</taxon>
        <taxon>Octopodidae</taxon>
        <taxon>Octopus</taxon>
    </lineage>
</organism>
<gene>
    <name evidence="1" type="ORF">OCBIM_22035317mg</name>
</gene>
<accession>A0A0L8GDX0</accession>
<protein>
    <submittedName>
        <fullName evidence="1">Uncharacterized protein</fullName>
    </submittedName>
</protein>
<dbReference type="EMBL" id="KQ422351">
    <property type="protein sequence ID" value="KOF75059.1"/>
    <property type="molecule type" value="Genomic_DNA"/>
</dbReference>
<evidence type="ECO:0000313" key="1">
    <source>
        <dbReference type="EMBL" id="KOF75059.1"/>
    </source>
</evidence>
<reference evidence="1" key="1">
    <citation type="submission" date="2015-07" db="EMBL/GenBank/DDBJ databases">
        <title>MeaNS - Measles Nucleotide Surveillance Program.</title>
        <authorList>
            <person name="Tran T."/>
            <person name="Druce J."/>
        </authorList>
    </citation>
    <scope>NUCLEOTIDE SEQUENCE</scope>
    <source>
        <strain evidence="1">UCB-OBI-ISO-001</strain>
        <tissue evidence="1">Gonad</tissue>
    </source>
</reference>
<proteinExistence type="predicted"/>